<keyword evidence="10" id="KW-0472">Membrane</keyword>
<keyword evidence="9" id="KW-1133">Transmembrane helix</keyword>
<evidence type="ECO:0000256" key="5">
    <source>
        <dbReference type="ARBA" id="ARBA00022676"/>
    </source>
</evidence>
<evidence type="ECO:0000256" key="1">
    <source>
        <dbReference type="ARBA" id="ARBA00004651"/>
    </source>
</evidence>
<evidence type="ECO:0000256" key="2">
    <source>
        <dbReference type="ARBA" id="ARBA00009040"/>
    </source>
</evidence>
<comment type="similarity">
    <text evidence="2">Belongs to the glycosyltransferase 48 family.</text>
</comment>
<comment type="catalytic activity">
    <reaction evidence="13">
        <text>[(1-&gt;3)-beta-D-glucosyl](n) + UDP-alpha-D-glucose = [(1-&gt;3)-beta-D-glucosyl](n+1) + UDP + H(+)</text>
        <dbReference type="Rhea" id="RHEA:21476"/>
        <dbReference type="Rhea" id="RHEA-COMP:11146"/>
        <dbReference type="Rhea" id="RHEA-COMP:14303"/>
        <dbReference type="ChEBI" id="CHEBI:15378"/>
        <dbReference type="ChEBI" id="CHEBI:37671"/>
        <dbReference type="ChEBI" id="CHEBI:58223"/>
        <dbReference type="ChEBI" id="CHEBI:58885"/>
        <dbReference type="EC" id="2.4.1.34"/>
    </reaction>
</comment>
<dbReference type="InterPro" id="IPR026899">
    <property type="entry name" value="FKS1-like_dom1"/>
</dbReference>
<dbReference type="EnsemblPlants" id="EMT21982">
    <property type="protein sequence ID" value="EMT21982"/>
    <property type="gene ID" value="F775_15227"/>
</dbReference>
<organism evidence="15">
    <name type="scientific">Aegilops tauschii</name>
    <name type="common">Tausch's goatgrass</name>
    <name type="synonym">Aegilops squarrosa</name>
    <dbReference type="NCBI Taxonomy" id="37682"/>
    <lineage>
        <taxon>Eukaryota</taxon>
        <taxon>Viridiplantae</taxon>
        <taxon>Streptophyta</taxon>
        <taxon>Embryophyta</taxon>
        <taxon>Tracheophyta</taxon>
        <taxon>Spermatophyta</taxon>
        <taxon>Magnoliopsida</taxon>
        <taxon>Liliopsida</taxon>
        <taxon>Poales</taxon>
        <taxon>Poaceae</taxon>
        <taxon>BOP clade</taxon>
        <taxon>Pooideae</taxon>
        <taxon>Triticodae</taxon>
        <taxon>Triticeae</taxon>
        <taxon>Triticinae</taxon>
        <taxon>Aegilops</taxon>
    </lineage>
</organism>
<sequence length="2474" mass="282361">MARAEANWERLVRAALRGDRMGGVYGVPASGIAGNVPSSLGNNTHIDEVLRAADEIQDEDPTVARILCEHAYALAQNLDPNSEGRGVLQFKTGLMSVIRQKLAKREGGAIDRSQDIAKLQEFYKLYRERHKVDELCDDEMKLRESGVFSGNLGELERKTLKRKKVLATLKVLWSVIEDITKEISPEDAANLISEEMKKVMQKDAARTEDVVAYNIIPLDSLSTTNLIVTFPEVRAAISSLQYHRDLPRLPNTISVPDARNSDMLDLLHCVFGFQKDNVSNQREHIVHLLANEQSRLGKLSGNEPLARELEVIMQKQTAEPAGSCISNDGVSFLDQVIYPLYEIVAAEAGNNDNGRAAHSAWRNYDDFNEFFWSEKCFQLGWPWKLSNPFFSKPSRKEQGLISRNHHYGKTSFVEHRTFLHLYHSFHRLWMFLLLMFQVCSVHELGGARGTVLWLKACVLGICILKGNNKGYFKLIKALQDGVQSAPFKIYVVVISAYAGFQIIISLLMSVPCCRGFTNACYSWSFVRLAKWMHQIKPLVKPTRLIISFKGLQYQWHDFVSKNNHNAITILALWAPVASRKYLYRASMDDKGVSRLYVADVQKIYLLDIHVFYTIMSAIVGFLLGARDRLGEIRSVEAVHRFFEKFPEVFMDKLHVAVPKRKQLLSSGQQAELNKLDASRFAPFWNEIVKNLREEDYISNTELDLLLMPKNIGGLPIVQWPLFLLASKVFLAKDIAVDCNDSQDELWLRISKDEYMQYAVEECFHSIKYILSSILDKEGHLWVQRIFDGIHFSISKNNIQSDIHFSKLPNVIAKLVAVAGILLRELVDTTVRRGVDILCVQETKWRGQKAKEAEDTGFKLWYTGMAANSNGVGILIIKSLKHGVADVKRRGDRIILVKLDGVDQLLVKDEEIKHRWREYFYKLFNGENESSTIELDDPFDERRFVRRIQESVVKEALKRMKGGKAMDRDCIRIEVPEEWRRSILVSIFKNKGNVQRCTNYRGIKIYREQKKEMHMVFIDLKKAYDKIPWNVMWRALEKHKVPTNYITLIKDMYDNVVTSFRTSDGDTDDFPIKIGLHQGSASSPSLFCFPIKIGLHQGSAMNEWCMLFVDDVVLVDYSWTGINMKLELWRQTLEKLGVTEMRMLRWMCGHTRKDRFQNDDIRDRVGVAPIEEKLVQHCLRWFGHIQRRTPEAPVHSGRLKHVDNVKRGRSRPNLTWEFIERDLKDWSITKELAIDRAAWKLAIHVPEPGVGCKILWKETESADMKKGAVNAIQDLYEVVHHEVLFVDLSGNIDDWSQINRARAEGRLFSNLKWPNEPGLKDMIKRLHSLLTIKESAANVPKNLEASRRLQFFTNSLFMQMPLARPVSEMLSFSVFTPYYSETVLYSIAELQKKNEDGISTLFYLQKIYPDEWKNFLTRINRDENAADTELFSSANDILELRLWASYRGQTLARTVRGMMYYRKALMLQSYLERMHSEDLESAFDMAGLADTHFEYSPEARAQADLKFTYVVTCQIYGVQKGEGKPEAADIALLMQRNEALRIAYIDVVESVKNGKPSTEYYSKLVKADIHGKDKKGEGKPEAADIALLMQRNEALRIAYIDVVESVKNGKPSTEYYSKLVKADIHGKDKEIYSVKLPGNPKLGEGKPENQNHAVIFTRGNAVQTIDMNQDNYFEEALKMRNLLEEFSQNHGKFRPSILGVREHVFTGSVSSLASFMSNQETSFVTLGQRVLSNPLKVRMHYGHPDVFDRIFHITRGGISKASRIINISEDIFAGFNSTLRQGNITHHEYIQVGKGRDVGLNQIALFEGKVAGGNGEQVLSRDIYRLGQLFDFFRMLSFYVTTVGFYFCTMLTVLTVYIFLYGKTYLALSGVGESIQNRADIQGNKALSVALNTQFLFQIGVFTAIPMILGFILEEGVLTAFVSFITMQFQLCSVFFTFSLGTRTHYFGRTILHGGAKYRATGRGFVVRHIKFAENYRLYSRSHFVKGLEVALLLVIFLAYGFNNSGAIGYILLSISSWFMALSWLFAPYVFNPSGFEWQKVVEDFRDWTNWLFYRGGIGVKGEESWEAWWDEELMYTLDPMWIRPWYYAWKFHTLSFVEAHIHTFRGRILETILSLRFFIFQYGVVYHMHAAKESTTLSVYWVSWAVLGGLFVLLMVFSLNPKAMVHFQLLLRLVKSIALLVVLAGLVVAIAMTPLTVLDVLASILAYVPTGWGILSIAVAWKPIVKRLGLWKIVRSLARLYDAGMGMIIFVPIAICSWFPFISTFQTRLLFNQAFSRVILRATKAPFGSPLASKTRWLPLLIRPAASFCEEQEAFGSLLQLPACSATLEVAAHLELGERLSPAWILWHARSGALVHAAAGGDQWREWWQMAEMVADLREWWLMGSGGCCKRRWTGICETRRRSKGSAAADDGGVAGRRWGAGRWLGLQEQSRWAFVSVRAASRAIRLGFDGGKRFDSVLLRGGIASVILMNSSF</sequence>
<accession>M8C4M0</accession>
<keyword evidence="6" id="KW-0808">Transferase</keyword>
<dbReference type="InterPro" id="IPR000477">
    <property type="entry name" value="RT_dom"/>
</dbReference>
<evidence type="ECO:0000256" key="7">
    <source>
        <dbReference type="ARBA" id="ARBA00022692"/>
    </source>
</evidence>
<dbReference type="GO" id="GO:0008360">
    <property type="term" value="P:regulation of cell shape"/>
    <property type="evidence" value="ECO:0007669"/>
    <property type="project" value="UniProtKB-KW"/>
</dbReference>
<dbReference type="GO" id="GO:0003843">
    <property type="term" value="F:1,3-beta-D-glucan synthase activity"/>
    <property type="evidence" value="ECO:0007669"/>
    <property type="project" value="UniProtKB-EC"/>
</dbReference>
<keyword evidence="7" id="KW-0812">Transmembrane</keyword>
<dbReference type="InterPro" id="IPR003440">
    <property type="entry name" value="Glyco_trans_48_dom"/>
</dbReference>
<dbReference type="InterPro" id="IPR023175">
    <property type="entry name" value="Vta1/CALS_N_sf"/>
</dbReference>
<dbReference type="Pfam" id="PF02364">
    <property type="entry name" value="Glucan_synthase"/>
    <property type="match status" value="2"/>
</dbReference>
<evidence type="ECO:0000256" key="9">
    <source>
        <dbReference type="ARBA" id="ARBA00022989"/>
    </source>
</evidence>
<keyword evidence="5" id="KW-0328">Glycosyltransferase</keyword>
<feature type="domain" description="1,3-beta-glucan synthase component FKS1-like" evidence="14">
    <location>
        <begin position="283"/>
        <end position="384"/>
    </location>
</feature>
<dbReference type="InterPro" id="IPR036691">
    <property type="entry name" value="Endo/exonu/phosph_ase_sf"/>
</dbReference>
<evidence type="ECO:0000256" key="4">
    <source>
        <dbReference type="ARBA" id="ARBA00022475"/>
    </source>
</evidence>
<dbReference type="ExpressionAtlas" id="M8C4M0">
    <property type="expression patterns" value="baseline"/>
</dbReference>
<evidence type="ECO:0000256" key="13">
    <source>
        <dbReference type="ARBA" id="ARBA00047777"/>
    </source>
</evidence>
<protein>
    <recommendedName>
        <fullName evidence="12">1,3-beta-glucan synthase</fullName>
        <ecNumber evidence="3">2.4.1.34</ecNumber>
    </recommendedName>
    <alternativeName>
        <fullName evidence="12">1,3-beta-glucan synthase</fullName>
    </alternativeName>
</protein>
<keyword evidence="11" id="KW-0961">Cell wall biogenesis/degradation</keyword>
<evidence type="ECO:0000256" key="11">
    <source>
        <dbReference type="ARBA" id="ARBA00023316"/>
    </source>
</evidence>
<dbReference type="EC" id="2.4.1.34" evidence="3"/>
<dbReference type="Pfam" id="PF25968">
    <property type="entry name" value="CALS1"/>
    <property type="match status" value="2"/>
</dbReference>
<evidence type="ECO:0000256" key="12">
    <source>
        <dbReference type="ARBA" id="ARBA00032165"/>
    </source>
</evidence>
<dbReference type="InterPro" id="IPR058851">
    <property type="entry name" value="CALS1_helical"/>
</dbReference>
<keyword evidence="4" id="KW-1003">Cell membrane</keyword>
<name>M8C4M0_AEGTA</name>
<dbReference type="Pfam" id="PF00078">
    <property type="entry name" value="RVT_1"/>
    <property type="match status" value="1"/>
</dbReference>
<comment type="subcellular location">
    <subcellularLocation>
        <location evidence="1">Cell membrane</location>
        <topology evidence="1">Multi-pass membrane protein</topology>
    </subcellularLocation>
</comment>
<dbReference type="PANTHER" id="PTHR12741:SF47">
    <property type="entry name" value="CALLOSE SYNTHASE 9"/>
    <property type="match status" value="1"/>
</dbReference>
<evidence type="ECO:0000259" key="14">
    <source>
        <dbReference type="SMART" id="SM01205"/>
    </source>
</evidence>
<dbReference type="GO" id="GO:0006075">
    <property type="term" value="P:(1-&gt;3)-beta-D-glucan biosynthetic process"/>
    <property type="evidence" value="ECO:0007669"/>
    <property type="project" value="InterPro"/>
</dbReference>
<dbReference type="SMART" id="SM01205">
    <property type="entry name" value="FKS1_dom1"/>
    <property type="match status" value="1"/>
</dbReference>
<evidence type="ECO:0000256" key="3">
    <source>
        <dbReference type="ARBA" id="ARBA00012589"/>
    </source>
</evidence>
<dbReference type="GO" id="GO:0000148">
    <property type="term" value="C:1,3-beta-D-glucan synthase complex"/>
    <property type="evidence" value="ECO:0007669"/>
    <property type="project" value="InterPro"/>
</dbReference>
<evidence type="ECO:0000256" key="10">
    <source>
        <dbReference type="ARBA" id="ARBA00023136"/>
    </source>
</evidence>
<reference evidence="15" key="1">
    <citation type="submission" date="2015-06" db="UniProtKB">
        <authorList>
            <consortium name="EnsemblPlants"/>
        </authorList>
    </citation>
    <scope>IDENTIFICATION</scope>
</reference>
<dbReference type="Gene3D" id="1.25.40.270">
    <property type="entry name" value="Vacuolar protein sorting-associated protein vta1"/>
    <property type="match status" value="1"/>
</dbReference>
<dbReference type="Pfam" id="PF14288">
    <property type="entry name" value="FKS1_dom1"/>
    <property type="match status" value="1"/>
</dbReference>
<proteinExistence type="inferred from homology"/>
<evidence type="ECO:0000256" key="8">
    <source>
        <dbReference type="ARBA" id="ARBA00022960"/>
    </source>
</evidence>
<dbReference type="GO" id="GO:0005886">
    <property type="term" value="C:plasma membrane"/>
    <property type="evidence" value="ECO:0007669"/>
    <property type="project" value="UniProtKB-SubCell"/>
</dbReference>
<dbReference type="PANTHER" id="PTHR12741">
    <property type="entry name" value="LYST-INTERACTING PROTEIN LIP5 DOPAMINE RESPONSIVE PROTEIN DRG-1"/>
    <property type="match status" value="1"/>
</dbReference>
<keyword evidence="8" id="KW-0133">Cell shape</keyword>
<evidence type="ECO:0000256" key="6">
    <source>
        <dbReference type="ARBA" id="ARBA00022679"/>
    </source>
</evidence>
<dbReference type="Gene3D" id="3.60.10.10">
    <property type="entry name" value="Endonuclease/exonuclease/phosphatase"/>
    <property type="match status" value="1"/>
</dbReference>
<evidence type="ECO:0000313" key="15">
    <source>
        <dbReference type="EnsemblPlants" id="EMT21982"/>
    </source>
</evidence>